<gene>
    <name evidence="12" type="ORF">CK820_G0016621</name>
</gene>
<comment type="function">
    <text evidence="10">Plays a role in the nuclear pore complex (NPC) assembly and/or maintenance. May anchor nucleoporins, but not NUP153 and TPR, to the NPC. During renal development, regulates podocyte migration and proliferation through SMAD4 signaling.</text>
</comment>
<evidence type="ECO:0000256" key="8">
    <source>
        <dbReference type="ARBA" id="ARBA00033068"/>
    </source>
</evidence>
<dbReference type="GO" id="GO:0015031">
    <property type="term" value="P:protein transport"/>
    <property type="evidence" value="ECO:0007669"/>
    <property type="project" value="UniProtKB-KW"/>
</dbReference>
<dbReference type="GO" id="GO:0005643">
    <property type="term" value="C:nuclear pore"/>
    <property type="evidence" value="ECO:0007669"/>
    <property type="project" value="UniProtKB-SubCell"/>
</dbReference>
<evidence type="ECO:0000256" key="6">
    <source>
        <dbReference type="ARBA" id="ARBA00023132"/>
    </source>
</evidence>
<keyword evidence="6" id="KW-0906">Nuclear pore complex</keyword>
<evidence type="ECO:0000313" key="13">
    <source>
        <dbReference type="Proteomes" id="UP000236370"/>
    </source>
</evidence>
<evidence type="ECO:0000256" key="5">
    <source>
        <dbReference type="ARBA" id="ARBA00023010"/>
    </source>
</evidence>
<organism evidence="12 13">
    <name type="scientific">Pan troglodytes</name>
    <name type="common">Chimpanzee</name>
    <dbReference type="NCBI Taxonomy" id="9598"/>
    <lineage>
        <taxon>Eukaryota</taxon>
        <taxon>Metazoa</taxon>
        <taxon>Chordata</taxon>
        <taxon>Craniata</taxon>
        <taxon>Vertebrata</taxon>
        <taxon>Euteleostomi</taxon>
        <taxon>Mammalia</taxon>
        <taxon>Eutheria</taxon>
        <taxon>Euarchontoglires</taxon>
        <taxon>Primates</taxon>
        <taxon>Haplorrhini</taxon>
        <taxon>Catarrhini</taxon>
        <taxon>Hominidae</taxon>
        <taxon>Pan</taxon>
    </lineage>
</organism>
<dbReference type="GO" id="GO:0017056">
    <property type="term" value="F:structural constituent of nuclear pore"/>
    <property type="evidence" value="ECO:0007669"/>
    <property type="project" value="InterPro"/>
</dbReference>
<evidence type="ECO:0000256" key="11">
    <source>
        <dbReference type="ARBA" id="ARBA00046935"/>
    </source>
</evidence>
<name>A0A2J8MWF9_PANTR</name>
<dbReference type="InterPro" id="IPR007231">
    <property type="entry name" value="Nucleoporin_int_Nup93/Nic96"/>
</dbReference>
<protein>
    <recommendedName>
        <fullName evidence="4">Nuclear pore complex protein Nup93</fullName>
    </recommendedName>
    <alternativeName>
        <fullName evidence="9">93 kDa nucleoporin</fullName>
    </alternativeName>
    <alternativeName>
        <fullName evidence="8">Nucleoporin Nup93</fullName>
    </alternativeName>
</protein>
<sequence>MAEEYHRESMLVEWEQVKQRILHTLLASGEDALDFTQESEPSYISDVGPPGRSSLDNIEMAYARQIYIYNEKIVNGHLQPNLVDLCASVAELDDKSISDMWTMVKQMTDVLLTPATDALKNRSSVEVRMEFVRQALAYLEQSYKNYTLVTVFGNLH</sequence>
<feature type="non-terminal residue" evidence="12">
    <location>
        <position position="156"/>
    </location>
</feature>
<dbReference type="PANTHER" id="PTHR11225:SF4">
    <property type="entry name" value="NUCLEAR PORE COMPLEX PROTEIN NUP93"/>
    <property type="match status" value="1"/>
</dbReference>
<reference evidence="12 13" key="1">
    <citation type="submission" date="2017-12" db="EMBL/GenBank/DDBJ databases">
        <title>High-resolution comparative analysis of great ape genomes.</title>
        <authorList>
            <person name="Pollen A."/>
            <person name="Hastie A."/>
            <person name="Hormozdiari F."/>
            <person name="Dougherty M."/>
            <person name="Liu R."/>
            <person name="Chaisson M."/>
            <person name="Hoppe E."/>
            <person name="Hill C."/>
            <person name="Pang A."/>
            <person name="Hillier L."/>
            <person name="Baker C."/>
            <person name="Armstrong J."/>
            <person name="Shendure J."/>
            <person name="Paten B."/>
            <person name="Wilson R."/>
            <person name="Chao H."/>
            <person name="Schneider V."/>
            <person name="Ventura M."/>
            <person name="Kronenberg Z."/>
            <person name="Murali S."/>
            <person name="Gordon D."/>
            <person name="Cantsilieris S."/>
            <person name="Munson K."/>
            <person name="Nelson B."/>
            <person name="Raja A."/>
            <person name="Underwood J."/>
            <person name="Diekhans M."/>
            <person name="Fiddes I."/>
            <person name="Haussler D."/>
            <person name="Eichler E."/>
        </authorList>
    </citation>
    <scope>NUCLEOTIDE SEQUENCE [LARGE SCALE GENOMIC DNA]</scope>
    <source>
        <strain evidence="12">Yerkes chimp pedigree #C0471</strain>
    </source>
</reference>
<dbReference type="GO" id="GO:0031965">
    <property type="term" value="C:nuclear membrane"/>
    <property type="evidence" value="ECO:0007669"/>
    <property type="project" value="UniProtKB-SubCell"/>
</dbReference>
<dbReference type="SMR" id="A0A2J8MWF9"/>
<evidence type="ECO:0000256" key="9">
    <source>
        <dbReference type="ARBA" id="ARBA00033360"/>
    </source>
</evidence>
<dbReference type="Proteomes" id="UP000236370">
    <property type="component" value="Unassembled WGS sequence"/>
</dbReference>
<comment type="similarity">
    <text evidence="3">Belongs to the nucleoporin interacting component (NIC) family.</text>
</comment>
<comment type="subcellular location">
    <subcellularLocation>
        <location evidence="2">Nucleus membrane</location>
        <topology evidence="2">Peripheral membrane protein</topology>
    </subcellularLocation>
    <subcellularLocation>
        <location evidence="1">Nucleus</location>
        <location evidence="1">Nuclear pore complex</location>
    </subcellularLocation>
</comment>
<evidence type="ECO:0000256" key="2">
    <source>
        <dbReference type="ARBA" id="ARBA00004617"/>
    </source>
</evidence>
<evidence type="ECO:0000256" key="7">
    <source>
        <dbReference type="ARBA" id="ARBA00023242"/>
    </source>
</evidence>
<evidence type="ECO:0000256" key="10">
    <source>
        <dbReference type="ARBA" id="ARBA00045728"/>
    </source>
</evidence>
<evidence type="ECO:0000313" key="12">
    <source>
        <dbReference type="EMBL" id="PNI63856.1"/>
    </source>
</evidence>
<evidence type="ECO:0000256" key="3">
    <source>
        <dbReference type="ARBA" id="ARBA00010186"/>
    </source>
</evidence>
<comment type="caution">
    <text evidence="12">The sequence shown here is derived from an EMBL/GenBank/DDBJ whole genome shotgun (WGS) entry which is preliminary data.</text>
</comment>
<keyword evidence="6" id="KW-0509">mRNA transport</keyword>
<evidence type="ECO:0000256" key="4">
    <source>
        <dbReference type="ARBA" id="ARBA00017717"/>
    </source>
</evidence>
<dbReference type="PANTHER" id="PTHR11225">
    <property type="entry name" value="NUCLEAR PORE COMPLEX PROTEIN NUP93 NUCLEOPORIN NUP93 DEAD EYE PROTEIN"/>
    <property type="match status" value="1"/>
</dbReference>
<evidence type="ECO:0000256" key="1">
    <source>
        <dbReference type="ARBA" id="ARBA00004567"/>
    </source>
</evidence>
<comment type="subunit">
    <text evidence="11">Part of the nuclear pore complex (NPC). Component of the p62 complex, a complex composed of NUP62 and NUP54. Forms a complex with NUP35, NUP155, NUP205 and lamin B; the interaction with NUP35 is direct. Does not interact with TPR. Interacts with SMAD4 and IPO7; translocates SMAD4 to the nucleus through the NPC upon BMP7 stimulation resulting in activation of SMAD4 signaling.</text>
</comment>
<dbReference type="EMBL" id="NBAG03000242">
    <property type="protein sequence ID" value="PNI63856.1"/>
    <property type="molecule type" value="Genomic_DNA"/>
</dbReference>
<keyword evidence="7" id="KW-0539">Nucleus</keyword>
<keyword evidence="6" id="KW-0813">Transport</keyword>
<proteinExistence type="inferred from homology"/>
<accession>A0A2J8MWF9</accession>
<keyword evidence="6" id="KW-0653">Protein transport</keyword>
<keyword evidence="5" id="KW-0811">Translocation</keyword>
<dbReference type="AlphaFoldDB" id="A0A2J8MWF9"/>